<dbReference type="InterPro" id="IPR039383">
    <property type="entry name" value="FHIT"/>
</dbReference>
<dbReference type="Pfam" id="PF01230">
    <property type="entry name" value="HIT"/>
    <property type="match status" value="1"/>
</dbReference>
<evidence type="ECO:0000313" key="7">
    <source>
        <dbReference type="EMBL" id="WRT65501.1"/>
    </source>
</evidence>
<feature type="compositionally biased region" description="Basic and acidic residues" evidence="5">
    <location>
        <begin position="143"/>
        <end position="167"/>
    </location>
</feature>
<proteinExistence type="predicted"/>
<name>A0ABZ1CUR3_9TREE</name>
<comment type="cofactor">
    <cofactor evidence="4">
        <name>Mn(2+)</name>
        <dbReference type="ChEBI" id="CHEBI:29035"/>
    </cofactor>
</comment>
<feature type="domain" description="HIT" evidence="6">
    <location>
        <begin position="3"/>
        <end position="110"/>
    </location>
</feature>
<evidence type="ECO:0000313" key="8">
    <source>
        <dbReference type="Proteomes" id="UP001329825"/>
    </source>
</evidence>
<dbReference type="Gene3D" id="3.30.428.10">
    <property type="entry name" value="HIT-like"/>
    <property type="match status" value="1"/>
</dbReference>
<dbReference type="GeneID" id="87954575"/>
<dbReference type="InterPro" id="IPR036265">
    <property type="entry name" value="HIT-like_sf"/>
</dbReference>
<dbReference type="SUPFAM" id="SSF54197">
    <property type="entry name" value="HIT-like"/>
    <property type="match status" value="1"/>
</dbReference>
<keyword evidence="1 4" id="KW-0547">Nucleotide-binding</keyword>
<dbReference type="Proteomes" id="UP001329825">
    <property type="component" value="Chromosome 3"/>
</dbReference>
<evidence type="ECO:0000256" key="2">
    <source>
        <dbReference type="ARBA" id="ARBA00022801"/>
    </source>
</evidence>
<comment type="catalytic activity">
    <reaction evidence="4">
        <text>P(1),P(3)-bis(5'-adenosyl) triphosphate + H2O = AMP + ADP + 2 H(+)</text>
        <dbReference type="Rhea" id="RHEA:13893"/>
        <dbReference type="ChEBI" id="CHEBI:15377"/>
        <dbReference type="ChEBI" id="CHEBI:15378"/>
        <dbReference type="ChEBI" id="CHEBI:58529"/>
        <dbReference type="ChEBI" id="CHEBI:456215"/>
        <dbReference type="ChEBI" id="CHEBI:456216"/>
        <dbReference type="EC" id="3.6.1.29"/>
    </reaction>
</comment>
<dbReference type="InterPro" id="IPR051884">
    <property type="entry name" value="Bis(5'-adenosyl)-TPase_reg"/>
</dbReference>
<keyword evidence="8" id="KW-1185">Reference proteome</keyword>
<gene>
    <name evidence="7" type="ORF">IL334_002444</name>
</gene>
<dbReference type="PANTHER" id="PTHR46243:SF1">
    <property type="entry name" value="BIS(5'-ADENOSYL)-TRIPHOSPHATASE"/>
    <property type="match status" value="1"/>
</dbReference>
<dbReference type="EMBL" id="CP141883">
    <property type="protein sequence ID" value="WRT65501.1"/>
    <property type="molecule type" value="Genomic_DNA"/>
</dbReference>
<evidence type="ECO:0000256" key="1">
    <source>
        <dbReference type="ARBA" id="ARBA00022741"/>
    </source>
</evidence>
<dbReference type="PANTHER" id="PTHR46243">
    <property type="entry name" value="BIS(5'-ADENOSYL)-TRIPHOSPHATASE"/>
    <property type="match status" value="1"/>
</dbReference>
<feature type="short sequence motif" description="Histidine triad motif" evidence="3">
    <location>
        <begin position="95"/>
        <end position="99"/>
    </location>
</feature>
<evidence type="ECO:0000256" key="3">
    <source>
        <dbReference type="PROSITE-ProRule" id="PRU00464"/>
    </source>
</evidence>
<dbReference type="CDD" id="cd01275">
    <property type="entry name" value="FHIT"/>
    <property type="match status" value="1"/>
</dbReference>
<protein>
    <recommendedName>
        <fullName evidence="4">Bis(5'-adenosyl)-triphosphatase</fullName>
        <ecNumber evidence="4">3.6.1.29</ecNumber>
    </recommendedName>
</protein>
<dbReference type="InterPro" id="IPR011146">
    <property type="entry name" value="HIT-like"/>
</dbReference>
<evidence type="ECO:0000256" key="4">
    <source>
        <dbReference type="RuleBase" id="RU366076"/>
    </source>
</evidence>
<evidence type="ECO:0000256" key="5">
    <source>
        <dbReference type="SAM" id="MobiDB-lite"/>
    </source>
</evidence>
<dbReference type="InterPro" id="IPR019808">
    <property type="entry name" value="Histidine_triad_CS"/>
</dbReference>
<accession>A0ABZ1CUR3</accession>
<dbReference type="EC" id="3.6.1.29" evidence="4"/>
<feature type="region of interest" description="Disordered" evidence="5">
    <location>
        <begin position="140"/>
        <end position="167"/>
    </location>
</feature>
<dbReference type="RefSeq" id="XP_062790241.1">
    <property type="nucleotide sequence ID" value="XM_062934190.1"/>
</dbReference>
<sequence>MSPKHLFAAFDVTKQVFYTTPLSIGIVNLKPLLPGHVLILPRRVVPRLADLYSSEISDLFLTVQRIGKGLEELYNAQALTVSLQDGKSAGQSVPHVHVHILPRHSTDFEGENDRIYPLLEQNESTLRDDLTQSEIPIIIKPNGNEDSRKGVADKWETPKDEDRKPRSMEEMVIEAKRFEEYFKKIE</sequence>
<organism evidence="7 8">
    <name type="scientific">Kwoniella shivajii</name>
    <dbReference type="NCBI Taxonomy" id="564305"/>
    <lineage>
        <taxon>Eukaryota</taxon>
        <taxon>Fungi</taxon>
        <taxon>Dikarya</taxon>
        <taxon>Basidiomycota</taxon>
        <taxon>Agaricomycotina</taxon>
        <taxon>Tremellomycetes</taxon>
        <taxon>Tremellales</taxon>
        <taxon>Cryptococcaceae</taxon>
        <taxon>Kwoniella</taxon>
    </lineage>
</organism>
<reference evidence="7 8" key="1">
    <citation type="submission" date="2024-01" db="EMBL/GenBank/DDBJ databases">
        <title>Comparative genomics of Cryptococcus and Kwoniella reveals pathogenesis evolution and contrasting modes of karyotype evolution via chromosome fusion or intercentromeric recombination.</title>
        <authorList>
            <person name="Coelho M.A."/>
            <person name="David-Palma M."/>
            <person name="Shea T."/>
            <person name="Bowers K."/>
            <person name="McGinley-Smith S."/>
            <person name="Mohammad A.W."/>
            <person name="Gnirke A."/>
            <person name="Yurkov A.M."/>
            <person name="Nowrousian M."/>
            <person name="Sun S."/>
            <person name="Cuomo C.A."/>
            <person name="Heitman J."/>
        </authorList>
    </citation>
    <scope>NUCLEOTIDE SEQUENCE [LARGE SCALE GENOMIC DNA]</scope>
    <source>
        <strain evidence="7">CBS 11374</strain>
    </source>
</reference>
<evidence type="ECO:0000259" key="6">
    <source>
        <dbReference type="PROSITE" id="PS51084"/>
    </source>
</evidence>
<dbReference type="PROSITE" id="PS51084">
    <property type="entry name" value="HIT_2"/>
    <property type="match status" value="1"/>
</dbReference>
<dbReference type="PROSITE" id="PS00892">
    <property type="entry name" value="HIT_1"/>
    <property type="match status" value="1"/>
</dbReference>
<keyword evidence="2 4" id="KW-0378">Hydrolase</keyword>